<comment type="caution">
    <text evidence="11">The sequence shown here is derived from an EMBL/GenBank/DDBJ whole genome shotgun (WGS) entry which is preliminary data.</text>
</comment>
<evidence type="ECO:0000256" key="2">
    <source>
        <dbReference type="ARBA" id="ARBA00022598"/>
    </source>
</evidence>
<dbReference type="Gene3D" id="3.30.300.30">
    <property type="match status" value="1"/>
</dbReference>
<dbReference type="InterPro" id="IPR000873">
    <property type="entry name" value="AMP-dep_synth/lig_dom"/>
</dbReference>
<evidence type="ECO:0000256" key="1">
    <source>
        <dbReference type="ARBA" id="ARBA00006432"/>
    </source>
</evidence>
<evidence type="ECO:0000256" key="5">
    <source>
        <dbReference type="ARBA" id="ARBA00036527"/>
    </source>
</evidence>
<keyword evidence="12" id="KW-1185">Reference proteome</keyword>
<name>A0ABP0GWD5_CLALP</name>
<keyword evidence="8" id="KW-1133">Transmembrane helix</keyword>
<sequence>MVNYLQYLVAIPAGLFVLWQFLKSYFPWIPRDIEYLRRLVKCLKMIKQFKSKNITISTKLEENARKSPDQKCVLFEDEVWTYKQMDEWSNRCARAVRSLNILPKDKVGLMMMNEPAFIAIWIGNIRAGAITSFLNFNLRSKALLHCIDVAEIKTLIVGKDKALVDAIVEIDADLKDREIKVLVYGDDHEEYDSFADVVKCQSFDQPDWITGCKFDDPICYIYTSGTTGLPKAVEVNNRKCWGGSCLMTFVQPSLTKNDVVYTSLPLYHSSAALIGVGGALLHGSTMALRKKFSASQCLPDCRKFGVTIVQYIGETLRYVCNQPPHPDDTKHSVRAVIGNGLRPDVWKIFLSRFGSKIHVMEFYAATEGNVAFVNLFNDFGCIGTFTPITSRLGPGRIVKFNTETEEVIRDRSGYAMSVGVNKPGLLIGKVTPQFAISTYKGNKSLTEKKILRDVFKKGDKFFNTGDLLMYNDSYGVSFCDRVGDTFRWKGENVSTNEVSDTIVMLTGIQEANTYGVKIEGCDGRAGMVALVLDEGKELDTKALYDHVCSSLPSYARPIFVRVLTELELTGTFKQRKVALRNEGFDPDVVTTDKFYIIDNKNRDFIPLNTEIMKKISSGMLKL</sequence>
<dbReference type="InterPro" id="IPR042099">
    <property type="entry name" value="ANL_N_sf"/>
</dbReference>
<accession>A0ABP0GWD5</accession>
<keyword evidence="2" id="KW-0436">Ligase</keyword>
<feature type="transmembrane region" description="Helical" evidence="8">
    <location>
        <begin position="6"/>
        <end position="22"/>
    </location>
</feature>
<evidence type="ECO:0000313" key="12">
    <source>
        <dbReference type="Proteomes" id="UP001642483"/>
    </source>
</evidence>
<protein>
    <recommendedName>
        <fullName evidence="4">long-chain-fatty-acid--CoA ligase</fullName>
        <ecNumber evidence="4">6.2.1.3</ecNumber>
    </recommendedName>
    <alternativeName>
        <fullName evidence="6">Long-chain-fatty-acid--CoA ligase</fullName>
    </alternativeName>
</protein>
<evidence type="ECO:0000259" key="9">
    <source>
        <dbReference type="Pfam" id="PF00501"/>
    </source>
</evidence>
<comment type="similarity">
    <text evidence="1">Belongs to the ATP-dependent AMP-binding enzyme family.</text>
</comment>
<evidence type="ECO:0000256" key="8">
    <source>
        <dbReference type="SAM" id="Phobius"/>
    </source>
</evidence>
<evidence type="ECO:0000259" key="10">
    <source>
        <dbReference type="Pfam" id="PF13193"/>
    </source>
</evidence>
<evidence type="ECO:0000313" key="11">
    <source>
        <dbReference type="EMBL" id="CAK8696041.1"/>
    </source>
</evidence>
<dbReference type="PROSITE" id="PS00455">
    <property type="entry name" value="AMP_BINDING"/>
    <property type="match status" value="1"/>
</dbReference>
<dbReference type="Pfam" id="PF00501">
    <property type="entry name" value="AMP-binding"/>
    <property type="match status" value="1"/>
</dbReference>
<reference evidence="11 12" key="1">
    <citation type="submission" date="2024-02" db="EMBL/GenBank/DDBJ databases">
        <authorList>
            <person name="Daric V."/>
            <person name="Darras S."/>
        </authorList>
    </citation>
    <scope>NUCLEOTIDE SEQUENCE [LARGE SCALE GENOMIC DNA]</scope>
</reference>
<dbReference type="InterPro" id="IPR025110">
    <property type="entry name" value="AMP-bd_C"/>
</dbReference>
<feature type="domain" description="AMP-dependent synthetase/ligase" evidence="9">
    <location>
        <begin position="60"/>
        <end position="374"/>
    </location>
</feature>
<proteinExistence type="inferred from homology"/>
<evidence type="ECO:0000256" key="7">
    <source>
        <dbReference type="ARBA" id="ARBA00048666"/>
    </source>
</evidence>
<dbReference type="PANTHER" id="PTHR43107:SF22">
    <property type="entry name" value="VERY LONG-CHAIN ACYL-COA SYNTHETASE"/>
    <property type="match status" value="1"/>
</dbReference>
<evidence type="ECO:0000256" key="3">
    <source>
        <dbReference type="ARBA" id="ARBA00023098"/>
    </source>
</evidence>
<evidence type="ECO:0000256" key="6">
    <source>
        <dbReference type="ARBA" id="ARBA00041297"/>
    </source>
</evidence>
<dbReference type="EMBL" id="CAWYQH010000152">
    <property type="protein sequence ID" value="CAK8696041.1"/>
    <property type="molecule type" value="Genomic_DNA"/>
</dbReference>
<dbReference type="InterPro" id="IPR020845">
    <property type="entry name" value="AMP-binding_CS"/>
</dbReference>
<dbReference type="SUPFAM" id="SSF56801">
    <property type="entry name" value="Acetyl-CoA synthetase-like"/>
    <property type="match status" value="1"/>
</dbReference>
<dbReference type="PANTHER" id="PTHR43107">
    <property type="entry name" value="LONG-CHAIN FATTY ACID TRANSPORT PROTEIN"/>
    <property type="match status" value="1"/>
</dbReference>
<comment type="catalytic activity">
    <reaction evidence="7">
        <text>tetracosanoate + ATP + CoA = tetracosanoyl-CoA + AMP + diphosphate</text>
        <dbReference type="Rhea" id="RHEA:33639"/>
        <dbReference type="ChEBI" id="CHEBI:30616"/>
        <dbReference type="ChEBI" id="CHEBI:31014"/>
        <dbReference type="ChEBI" id="CHEBI:33019"/>
        <dbReference type="ChEBI" id="CHEBI:57287"/>
        <dbReference type="ChEBI" id="CHEBI:65052"/>
        <dbReference type="ChEBI" id="CHEBI:456215"/>
    </reaction>
    <physiologicalReaction direction="left-to-right" evidence="7">
        <dbReference type="Rhea" id="RHEA:33640"/>
    </physiologicalReaction>
</comment>
<dbReference type="InterPro" id="IPR045851">
    <property type="entry name" value="AMP-bd_C_sf"/>
</dbReference>
<keyword evidence="8" id="KW-0472">Membrane</keyword>
<feature type="domain" description="AMP-binding enzyme C-terminal" evidence="10">
    <location>
        <begin position="500"/>
        <end position="573"/>
    </location>
</feature>
<dbReference type="Pfam" id="PF13193">
    <property type="entry name" value="AMP-binding_C"/>
    <property type="match status" value="1"/>
</dbReference>
<dbReference type="EC" id="6.2.1.3" evidence="4"/>
<gene>
    <name evidence="11" type="ORF">CVLEPA_LOCUS29233</name>
</gene>
<dbReference type="Proteomes" id="UP001642483">
    <property type="component" value="Unassembled WGS sequence"/>
</dbReference>
<dbReference type="Gene3D" id="3.40.50.12780">
    <property type="entry name" value="N-terminal domain of ligase-like"/>
    <property type="match status" value="1"/>
</dbReference>
<comment type="catalytic activity">
    <reaction evidence="5">
        <text>a very long-chain fatty acid + ATP + CoA = a very long-chain fatty acyl-CoA + AMP + diphosphate</text>
        <dbReference type="Rhea" id="RHEA:54536"/>
        <dbReference type="ChEBI" id="CHEBI:30616"/>
        <dbReference type="ChEBI" id="CHEBI:33019"/>
        <dbReference type="ChEBI" id="CHEBI:57287"/>
        <dbReference type="ChEBI" id="CHEBI:58950"/>
        <dbReference type="ChEBI" id="CHEBI:138261"/>
        <dbReference type="ChEBI" id="CHEBI:456215"/>
    </reaction>
    <physiologicalReaction direction="left-to-right" evidence="5">
        <dbReference type="Rhea" id="RHEA:54537"/>
    </physiologicalReaction>
</comment>
<organism evidence="11 12">
    <name type="scientific">Clavelina lepadiformis</name>
    <name type="common">Light-bulb sea squirt</name>
    <name type="synonym">Ascidia lepadiformis</name>
    <dbReference type="NCBI Taxonomy" id="159417"/>
    <lineage>
        <taxon>Eukaryota</taxon>
        <taxon>Metazoa</taxon>
        <taxon>Chordata</taxon>
        <taxon>Tunicata</taxon>
        <taxon>Ascidiacea</taxon>
        <taxon>Aplousobranchia</taxon>
        <taxon>Clavelinidae</taxon>
        <taxon>Clavelina</taxon>
    </lineage>
</organism>
<evidence type="ECO:0000256" key="4">
    <source>
        <dbReference type="ARBA" id="ARBA00026121"/>
    </source>
</evidence>
<keyword evidence="8" id="KW-0812">Transmembrane</keyword>
<keyword evidence="3" id="KW-0443">Lipid metabolism</keyword>